<dbReference type="InterPro" id="IPR011989">
    <property type="entry name" value="ARM-like"/>
</dbReference>
<reference evidence="4 5" key="1">
    <citation type="submission" date="2023-08" db="EMBL/GenBank/DDBJ databases">
        <title>Annotated Genome Sequence of Vanrija albida AlHP1.</title>
        <authorList>
            <person name="Herzog R."/>
        </authorList>
    </citation>
    <scope>NUCLEOTIDE SEQUENCE [LARGE SCALE GENOMIC DNA]</scope>
    <source>
        <strain evidence="4 5">AlHP1</strain>
    </source>
</reference>
<feature type="domain" description="TTI1 C-terminal TPR" evidence="3">
    <location>
        <begin position="871"/>
        <end position="1168"/>
    </location>
</feature>
<dbReference type="PANTHER" id="PTHR18460">
    <property type="entry name" value="TEL2 INTERACTING PROTEIN 1 TTI1 FAMILY MEMBER"/>
    <property type="match status" value="1"/>
</dbReference>
<dbReference type="PIRSF" id="PIRSF005250">
    <property type="entry name" value="UCP005250"/>
    <property type="match status" value="1"/>
</dbReference>
<feature type="domain" description="TTI1 N-terminal TPR" evidence="2">
    <location>
        <begin position="41"/>
        <end position="419"/>
    </location>
</feature>
<dbReference type="InterPro" id="IPR057567">
    <property type="entry name" value="TPR_TTI1_C"/>
</dbReference>
<accession>A0ABR3Q943</accession>
<dbReference type="InterPro" id="IPR052587">
    <property type="entry name" value="TELO2-interacting_protein_1"/>
</dbReference>
<dbReference type="PANTHER" id="PTHR18460:SF3">
    <property type="entry name" value="TELO2-INTERACTING PROTEIN 1 HOMOLOG"/>
    <property type="match status" value="1"/>
</dbReference>
<evidence type="ECO:0000259" key="2">
    <source>
        <dbReference type="Pfam" id="PF24173"/>
    </source>
</evidence>
<feature type="region of interest" description="Disordered" evidence="1">
    <location>
        <begin position="885"/>
        <end position="908"/>
    </location>
</feature>
<feature type="region of interest" description="Disordered" evidence="1">
    <location>
        <begin position="317"/>
        <end position="349"/>
    </location>
</feature>
<evidence type="ECO:0000259" key="3">
    <source>
        <dbReference type="Pfam" id="PF24181"/>
    </source>
</evidence>
<dbReference type="InterPro" id="IPR049362">
    <property type="entry name" value="TTI1_rpt"/>
</dbReference>
<dbReference type="Pfam" id="PF24173">
    <property type="entry name" value="TPR_TTI1_N"/>
    <property type="match status" value="1"/>
</dbReference>
<feature type="compositionally biased region" description="Basic and acidic residues" evidence="1">
    <location>
        <begin position="890"/>
        <end position="901"/>
    </location>
</feature>
<feature type="region of interest" description="Disordered" evidence="1">
    <location>
        <begin position="555"/>
        <end position="583"/>
    </location>
</feature>
<protein>
    <submittedName>
        <fullName evidence="4">Uncharacterized protein</fullName>
    </submittedName>
</protein>
<sequence>MSAPGRDLFGRPLPAGASQSTDARARAMALDPDADAKMEAFRKVKPTCVKLMGIATQPPTATSQHAALLDSLRALVETLPEAAFVPSLINYLLFPLTTLLRQTPDPAHLPDAFLEAAFRFLAVVVRHWTHAPGGMDPQAWEQLWRFTISSITRPGKGRAVEQEVQFEAVALLRALLEPYSVPGGTPHPSPAMRKALHGPRAPLIPTLFQTITLTVDCSTPTPPHPALQLSAVKLLRTLIGYLAGQSELLASVLPGIVSAMTKAITGGGKSLKGDNAAQMAHAIEDILTETLDDEALRKLGVLKPTFNDLSELAEQWEEKRHDGNGDELSPESSPPPETPPPTAAPNPFPPLTASYLAFTSTQLLSTLPPVLSTLARHFSHSARNAAADLAAALIRHCRESLPRLTSPALSALLLLSTDEFDPVRNDAKRRLLALLDSDAGVSLDNLMVDLLSTAINALPRHIRAEQDSRVNEVARLISAIALVTAEQDTARPNVIATFLGPSGAVERWAWSLLDCLEFGRPRGWSASGTDASRTAEQGWTGGLITASLPRLIEPAGGAADSGMDQDESDGRPPPNETFPSLPLRHVESDNTRHALSSMLEALGAAGGEQALHSVDYFIRFARANRTREVAKAVSAVWVAQKLLVGVASKHDGERRPRAVRKMAREVTRVLVSIDDEDEDDEEWTGQPDPDLVEALVPVEHSRGLDGLTTLLDRPMANKSASQETRRLHTRAQRVLLSALSLSTLASCAKILGTGFRPLLLHTLYEVLAHLSSPHDIVRQFAETALVLIAYETGYASAQNLVLDNVDYVVNVVSQRLTYHRLSPHAPLVLIAMIRLVGAPIVPLVHDVVDEIFDALDDFHGYSALASALLAVLTTLIDVMADDVKATGPTPERKAARDEARRILNPPNPETDFARFAGWYSERSSHAQREVDEILERAPRQAWGKDKDAEGDTEMGDEERPPNTDNDEPPPPTRSQEVAQQILEKATYYLSHSSPFLRARVLGLIARAIPVLASGGREGDLLPLIDRAWPIILTRLDDPVPYVVTEAAEVIASLAEHVGDYVSRRIADDAWPRLLRLLHSQAEVDKKSALARRGAAGTTSEWTVSHRLHLALLSTATFIAAEVPVKDGVLWEIITAFVPLLDARVHGDLQAAARRLYAALDARDGDAVWVALRATSGTLKGDHGVWGYLRDGALDIGASVEAVLA</sequence>
<dbReference type="InterPro" id="IPR016024">
    <property type="entry name" value="ARM-type_fold"/>
</dbReference>
<evidence type="ECO:0000256" key="1">
    <source>
        <dbReference type="SAM" id="MobiDB-lite"/>
    </source>
</evidence>
<proteinExistence type="predicted"/>
<evidence type="ECO:0000313" key="5">
    <source>
        <dbReference type="Proteomes" id="UP001565368"/>
    </source>
</evidence>
<dbReference type="EMBL" id="JBBXJM010000002">
    <property type="protein sequence ID" value="KAL1411250.1"/>
    <property type="molecule type" value="Genomic_DNA"/>
</dbReference>
<dbReference type="RefSeq" id="XP_069211194.1">
    <property type="nucleotide sequence ID" value="XM_069350808.1"/>
</dbReference>
<dbReference type="Proteomes" id="UP001565368">
    <property type="component" value="Unassembled WGS sequence"/>
</dbReference>
<dbReference type="GeneID" id="95983244"/>
<comment type="caution">
    <text evidence="4">The sequence shown here is derived from an EMBL/GenBank/DDBJ whole genome shotgun (WGS) entry which is preliminary data.</text>
</comment>
<dbReference type="Pfam" id="PF21547">
    <property type="entry name" value="TTI1"/>
    <property type="match status" value="1"/>
</dbReference>
<keyword evidence="5" id="KW-1185">Reference proteome</keyword>
<feature type="region of interest" description="Disordered" evidence="1">
    <location>
        <begin position="929"/>
        <end position="975"/>
    </location>
</feature>
<evidence type="ECO:0000313" key="4">
    <source>
        <dbReference type="EMBL" id="KAL1411250.1"/>
    </source>
</evidence>
<dbReference type="InterPro" id="IPR016441">
    <property type="entry name" value="Tti1"/>
</dbReference>
<name>A0ABR3Q943_9TREE</name>
<organism evidence="4 5">
    <name type="scientific">Vanrija albida</name>
    <dbReference type="NCBI Taxonomy" id="181172"/>
    <lineage>
        <taxon>Eukaryota</taxon>
        <taxon>Fungi</taxon>
        <taxon>Dikarya</taxon>
        <taxon>Basidiomycota</taxon>
        <taxon>Agaricomycotina</taxon>
        <taxon>Tremellomycetes</taxon>
        <taxon>Trichosporonales</taxon>
        <taxon>Trichosporonaceae</taxon>
        <taxon>Vanrija</taxon>
    </lineage>
</organism>
<gene>
    <name evidence="4" type="ORF">Q8F55_002201</name>
</gene>
<feature type="region of interest" description="Disordered" evidence="1">
    <location>
        <begin position="1"/>
        <end position="21"/>
    </location>
</feature>
<dbReference type="InterPro" id="IPR057566">
    <property type="entry name" value="TPR_TTI1_N"/>
</dbReference>
<feature type="compositionally biased region" description="Pro residues" evidence="1">
    <location>
        <begin position="332"/>
        <end position="349"/>
    </location>
</feature>
<dbReference type="Gene3D" id="1.25.10.10">
    <property type="entry name" value="Leucine-rich Repeat Variant"/>
    <property type="match status" value="2"/>
</dbReference>
<dbReference type="SUPFAM" id="SSF48371">
    <property type="entry name" value="ARM repeat"/>
    <property type="match status" value="1"/>
</dbReference>
<dbReference type="Pfam" id="PF24181">
    <property type="entry name" value="TPR_TTI1_C"/>
    <property type="match status" value="1"/>
</dbReference>
<feature type="compositionally biased region" description="Basic and acidic residues" evidence="1">
    <location>
        <begin position="929"/>
        <end position="949"/>
    </location>
</feature>